<protein>
    <submittedName>
        <fullName evidence="1">Uncharacterized protein</fullName>
    </submittedName>
</protein>
<dbReference type="Proteomes" id="UP001162992">
    <property type="component" value="Chromosome 1"/>
</dbReference>
<evidence type="ECO:0000313" key="1">
    <source>
        <dbReference type="EMBL" id="KAJ7568854.1"/>
    </source>
</evidence>
<sequence>MKDKVHLPLMPSLPSELFRLYTSSDDSGAHFRKSVRSYNSSLAFASLGVHLDRSISNSVGGAYTPSFSQIYFMDGDDLQKDQRLSLTPSLGLMFSLFCRSCFKNVERIMRENVTKHIRLHIVSGCSQSRSRVSRQFNALTSNEIVVLMPLDETPSDGMRDIILHSIQDGLQFITQHHSSYDALHFVLLFPFGTDGWSSGIPHGSHKAVTIQEFYYYHLQVCVEHVSPIHLGGRLLQEYVSHSSSDIGTRVVLPSSYIGSPHHMHHQYQDAMAIIREFSSPDLFIMMTVNPNWLEVRRELRFQQKAADKPDLVSRVFSMKLQYLIDLLKNDGIFGRIIGRLHERSKPFTVGDYDRIVCAKVHVKEEDPELYEIVRTCMMHGPCGTTFPNAPCMKDGKCSKNYPRNFVDETSVVKRYVSYRRRENVVMVHLHGVELDNRWIVSYNRWLTIHFHVKYLYKYVYKGPDMITAGAIEGSGQTSGRVNEIEQFLNAQYFSANESCWRLLGLSMADDSKAQGLLYQDLLRQYWYNKRTRRWTHRINMQMTPTIGCMYFVHPFEEERFYMRDFLAHVRGATNFEDLRTADDRAILDVELHMQAAGKSLVNFGLRVPDVVFGSSTLFRKEMFVDENPSEVEVDIERLNVDQRKIFDRVVHEHVVRRVSGVFFVDGPGGTGKTHLYIASSGIAALLMKGGRTSHSWFKTPPTELNESSICNISKQFALGTLLMACQLIIWDEAPMAHKYAIECIDRSLRDILSIDAPFGGVPVIVNASLKCSHLWKHMEMHKLTKNMRVMGVEGGDKDEQLRFVDYLLSVGDGREPTFVHRDLDLISLTEGMSRAILAPLNKDVDEINARVVEQLPSEIFTFYSADSVLECEGSNVHPIEYLNSLQSSGCPPHKLVLKIGMIVMLLRSIASHKGLCNGTRLIILKLDRQVIEAEIVTRKNIGSRVLISRIPIVPSDSNIPFELQRVQFPIRAAFAMTINKAQGQTMDTIGLYLPHPVFSHGQLYVALSRVQNAASLRVLIIDKDNRFTDVDGVARYT</sequence>
<keyword evidence="2" id="KW-1185">Reference proteome</keyword>
<organism evidence="1 2">
    <name type="scientific">Diphasiastrum complanatum</name>
    <name type="common">Issler's clubmoss</name>
    <name type="synonym">Lycopodium complanatum</name>
    <dbReference type="NCBI Taxonomy" id="34168"/>
    <lineage>
        <taxon>Eukaryota</taxon>
        <taxon>Viridiplantae</taxon>
        <taxon>Streptophyta</taxon>
        <taxon>Embryophyta</taxon>
        <taxon>Tracheophyta</taxon>
        <taxon>Lycopodiopsida</taxon>
        <taxon>Lycopodiales</taxon>
        <taxon>Lycopodiaceae</taxon>
        <taxon>Lycopodioideae</taxon>
        <taxon>Diphasiastrum</taxon>
    </lineage>
</organism>
<comment type="caution">
    <text evidence="1">The sequence shown here is derived from an EMBL/GenBank/DDBJ whole genome shotgun (WGS) entry which is preliminary data.</text>
</comment>
<reference evidence="2" key="1">
    <citation type="journal article" date="2024" name="Proc. Natl. Acad. Sci. U.S.A.">
        <title>Extraordinary preservation of gene collinearity over three hundred million years revealed in homosporous lycophytes.</title>
        <authorList>
            <person name="Li C."/>
            <person name="Wickell D."/>
            <person name="Kuo L.Y."/>
            <person name="Chen X."/>
            <person name="Nie B."/>
            <person name="Liao X."/>
            <person name="Peng D."/>
            <person name="Ji J."/>
            <person name="Jenkins J."/>
            <person name="Williams M."/>
            <person name="Shu S."/>
            <person name="Plott C."/>
            <person name="Barry K."/>
            <person name="Rajasekar S."/>
            <person name="Grimwood J."/>
            <person name="Han X."/>
            <person name="Sun S."/>
            <person name="Hou Z."/>
            <person name="He W."/>
            <person name="Dai G."/>
            <person name="Sun C."/>
            <person name="Schmutz J."/>
            <person name="Leebens-Mack J.H."/>
            <person name="Li F.W."/>
            <person name="Wang L."/>
        </authorList>
    </citation>
    <scope>NUCLEOTIDE SEQUENCE [LARGE SCALE GENOMIC DNA]</scope>
    <source>
        <strain evidence="2">cv. PW_Plant_1</strain>
    </source>
</reference>
<accession>A0ACC2EQR0</accession>
<proteinExistence type="predicted"/>
<dbReference type="EMBL" id="CM055092">
    <property type="protein sequence ID" value="KAJ7568854.1"/>
    <property type="molecule type" value="Genomic_DNA"/>
</dbReference>
<name>A0ACC2EQR0_DIPCM</name>
<gene>
    <name evidence="1" type="ORF">O6H91_01G050600</name>
</gene>
<evidence type="ECO:0000313" key="2">
    <source>
        <dbReference type="Proteomes" id="UP001162992"/>
    </source>
</evidence>